<feature type="region of interest" description="Disordered" evidence="1">
    <location>
        <begin position="16"/>
        <end position="37"/>
    </location>
</feature>
<reference evidence="2 3" key="1">
    <citation type="submission" date="2019-04" db="EMBL/GenBank/DDBJ databases">
        <title>Corynebacterium endometrii sp. nov., isolated from the uterus of a cow with endometritis.</title>
        <authorList>
            <person name="Ballas P."/>
            <person name="Ruckert C."/>
            <person name="Wagener K."/>
            <person name="Drillich M."/>
            <person name="Kaempfer P."/>
            <person name="Busse H.-J."/>
            <person name="Ehling-Schulz M."/>
        </authorList>
    </citation>
    <scope>NUCLEOTIDE SEQUENCE [LARGE SCALE GENOMIC DNA]</scope>
    <source>
        <strain evidence="2 3">LMM-1653</strain>
    </source>
</reference>
<dbReference type="EMBL" id="CP039247">
    <property type="protein sequence ID" value="QCB28799.1"/>
    <property type="molecule type" value="Genomic_DNA"/>
</dbReference>
<dbReference type="Proteomes" id="UP000296352">
    <property type="component" value="Chromosome"/>
</dbReference>
<dbReference type="KEGG" id="cee:CENDO_07625"/>
<evidence type="ECO:0000313" key="2">
    <source>
        <dbReference type="EMBL" id="QCB28799.1"/>
    </source>
</evidence>
<feature type="compositionally biased region" description="Basic and acidic residues" evidence="1">
    <location>
        <begin position="16"/>
        <end position="26"/>
    </location>
</feature>
<dbReference type="AlphaFoldDB" id="A0A4P7QGT2"/>
<sequence length="37" mass="4076">MPVACEKAQVNNSKVKVEGIDTRRNEQGNYTPVINDG</sequence>
<keyword evidence="3" id="KW-1185">Reference proteome</keyword>
<evidence type="ECO:0000256" key="1">
    <source>
        <dbReference type="SAM" id="MobiDB-lite"/>
    </source>
</evidence>
<protein>
    <submittedName>
        <fullName evidence="2">Uncharacterized protein</fullName>
    </submittedName>
</protein>
<feature type="compositionally biased region" description="Polar residues" evidence="1">
    <location>
        <begin position="27"/>
        <end position="37"/>
    </location>
</feature>
<name>A0A4P7QGT2_9CORY</name>
<proteinExistence type="predicted"/>
<evidence type="ECO:0000313" key="3">
    <source>
        <dbReference type="Proteomes" id="UP000296352"/>
    </source>
</evidence>
<gene>
    <name evidence="2" type="ORF">CENDO_07625</name>
</gene>
<organism evidence="2 3">
    <name type="scientific">Corynebacterium endometrii</name>
    <dbReference type="NCBI Taxonomy" id="2488819"/>
    <lineage>
        <taxon>Bacteria</taxon>
        <taxon>Bacillati</taxon>
        <taxon>Actinomycetota</taxon>
        <taxon>Actinomycetes</taxon>
        <taxon>Mycobacteriales</taxon>
        <taxon>Corynebacteriaceae</taxon>
        <taxon>Corynebacterium</taxon>
    </lineage>
</organism>
<accession>A0A4P7QGT2</accession>